<gene>
    <name evidence="5" type="ORF">CIPAW_16G075400</name>
    <name evidence="6" type="ORF">I3842_16G070300</name>
</gene>
<dbReference type="EMBL" id="CM031840">
    <property type="protein sequence ID" value="KAG6672660.1"/>
    <property type="molecule type" value="Genomic_DNA"/>
</dbReference>
<dbReference type="SMART" id="SM00369">
    <property type="entry name" value="LRR_TYP"/>
    <property type="match status" value="3"/>
</dbReference>
<dbReference type="Proteomes" id="UP000811609">
    <property type="component" value="Chromosome 16"/>
</dbReference>
<organism evidence="5 7">
    <name type="scientific">Carya illinoinensis</name>
    <name type="common">Pecan</name>
    <dbReference type="NCBI Taxonomy" id="32201"/>
    <lineage>
        <taxon>Eukaryota</taxon>
        <taxon>Viridiplantae</taxon>
        <taxon>Streptophyta</taxon>
        <taxon>Embryophyta</taxon>
        <taxon>Tracheophyta</taxon>
        <taxon>Spermatophyta</taxon>
        <taxon>Magnoliopsida</taxon>
        <taxon>eudicotyledons</taxon>
        <taxon>Gunneridae</taxon>
        <taxon>Pentapetalae</taxon>
        <taxon>rosids</taxon>
        <taxon>fabids</taxon>
        <taxon>Fagales</taxon>
        <taxon>Juglandaceae</taxon>
        <taxon>Carya</taxon>
    </lineage>
</organism>
<dbReference type="AlphaFoldDB" id="A0A8T1N7W7"/>
<name>A0A8T1N7W7_CARIL</name>
<dbReference type="Pfam" id="PF23598">
    <property type="entry name" value="LRR_14"/>
    <property type="match status" value="1"/>
</dbReference>
<feature type="domain" description="Disease resistance protein Roq1-like winged-helix" evidence="3">
    <location>
        <begin position="259"/>
        <end position="331"/>
    </location>
</feature>
<dbReference type="InterPro" id="IPR003591">
    <property type="entry name" value="Leu-rich_rpt_typical-subtyp"/>
</dbReference>
<keyword evidence="7" id="KW-1185">Reference proteome</keyword>
<dbReference type="GO" id="GO:0006952">
    <property type="term" value="P:defense response"/>
    <property type="evidence" value="ECO:0007669"/>
    <property type="project" value="InterPro"/>
</dbReference>
<keyword evidence="1" id="KW-0677">Repeat</keyword>
<evidence type="ECO:0008006" key="8">
    <source>
        <dbReference type="Google" id="ProtNLM"/>
    </source>
</evidence>
<dbReference type="InterPro" id="IPR055414">
    <property type="entry name" value="LRR_R13L4/SHOC2-like"/>
</dbReference>
<evidence type="ECO:0000259" key="3">
    <source>
        <dbReference type="Pfam" id="PF23282"/>
    </source>
</evidence>
<comment type="caution">
    <text evidence="5">The sequence shown here is derived from an EMBL/GenBank/DDBJ whole genome shotgun (WGS) entry which is preliminary data.</text>
</comment>
<feature type="domain" description="Disease resistance R13L4/SHOC-2-like LRR" evidence="4">
    <location>
        <begin position="510"/>
        <end position="621"/>
    </location>
</feature>
<evidence type="ECO:0000259" key="2">
    <source>
        <dbReference type="Pfam" id="PF00931"/>
    </source>
</evidence>
<sequence>MVRSTYGQLNIAKYPIGLDSRVEDLNTLLRIGMNDITLMIGIYGIGGIGKTTIAKAVYNSIAHQFEARCFLANVREISCQGDGLVKQQERLLYALLGNSRSLNVGSVESINAIKRSLCSKQVLLILDDVSELLQLNELAGDHNWFGPGSRIIITTRDQHLLTYHKVDSMYEVRGLDNCQAIRLFSWHAFKKEEPIESYVKFTQCIIGYAKGLPLALEVLGSYLYGRNLQEWESALKKYRRNPHKHIYEVLRISYDGLDDNEKDIFLDIACFFKGRHLQYVTEILDSCGFSAIIGITRLRDKCLINISGFFEGVEMHDLLQEMGKEIVRQESPKEVGKRSRLWLHKDVRHVLEENTGTNKIEGILLDFPSGHDTICLHSKAFMKMKRLRLFLNHNAQFSGGPNYLSNELRVLNWPKYPSSFLPSNFHGNKLTILRMSDSLVKELHGLQHKNLIHMDLSHCKFLRKIPDLSSSSNLKRLDLQRCENLVEIHHSIGFLDKLSVLLVNECCKLRIFPKIFKLRSLSSLELYGCSSLEDFPKIECEMVFLKSLSLGGTSIKELPSSIGNLTKLLLLNLNNVGIKDLPSSIGNLTKLQELYLNDTGIKELPSSIGNLTRLRKLNLNNVGLKELPSSIGNLTWLRELYARGCKNLVHLPSSIFQLHSLCRFKLDSCSQPINIEMVEEEEDGTQSIPSIVSTGEHEIASTTAKLAPILCVPKSLGLSLQFCCLSESNFFTNAKYFTNLGKLDLSGSDIVIFPPSARFDGLEHLCLNNCKQLKEILSLPLSIKKVEAHGCTSLESFAKLSKIFFSGHLKIDLYGCHKLLVNMRLPSWEERHSKKKCLEKDVEDLNDRRTMRRDIIFPGKRIPSWFSYRKEAHDSPCYKIDINGSHYSNDIEEIVFCVVFGFRFGINTEMKEINGIRVRFDDGQNYDQRNSKYLYSKAIIFDWMDSDHVWMGRYRPTYDEAHISSFRFECYSTLLFFRSVGVHFLKKHEEKTRDHIGEDDVGAYFNAFWEECDFVYGCHLGKRHRDEYDGNMGDPIGTLNKRGSISQTWASKESQNYSK</sequence>
<dbReference type="InterPro" id="IPR044974">
    <property type="entry name" value="Disease_R_plants"/>
</dbReference>
<protein>
    <recommendedName>
        <fullName evidence="8">TMV resistance protein N</fullName>
    </recommendedName>
</protein>
<evidence type="ECO:0000259" key="4">
    <source>
        <dbReference type="Pfam" id="PF23598"/>
    </source>
</evidence>
<dbReference type="Pfam" id="PF00931">
    <property type="entry name" value="NB-ARC"/>
    <property type="match status" value="1"/>
</dbReference>
<dbReference type="GO" id="GO:0051707">
    <property type="term" value="P:response to other organism"/>
    <property type="evidence" value="ECO:0007669"/>
    <property type="project" value="UniProtKB-ARBA"/>
</dbReference>
<dbReference type="InterPro" id="IPR058192">
    <property type="entry name" value="WHD_ROQ1-like"/>
</dbReference>
<dbReference type="GO" id="GO:0043531">
    <property type="term" value="F:ADP binding"/>
    <property type="evidence" value="ECO:0007669"/>
    <property type="project" value="InterPro"/>
</dbReference>
<feature type="domain" description="NB-ARC" evidence="2">
    <location>
        <begin position="27"/>
        <end position="192"/>
    </location>
</feature>
<reference evidence="6" key="2">
    <citation type="submission" date="2021-01" db="EMBL/GenBank/DDBJ databases">
        <authorList>
            <person name="Lovell J.T."/>
            <person name="Bentley N."/>
            <person name="Bhattarai G."/>
            <person name="Jenkins J.W."/>
            <person name="Sreedasyam A."/>
            <person name="Alarcon Y."/>
            <person name="Bock C."/>
            <person name="Boston L."/>
            <person name="Carlson J."/>
            <person name="Cervantes K."/>
            <person name="Clermont K."/>
            <person name="Krom N."/>
            <person name="Kubenka K."/>
            <person name="Mamidi S."/>
            <person name="Mattison C."/>
            <person name="Monteros M."/>
            <person name="Pisani C."/>
            <person name="Plott C."/>
            <person name="Rajasekar S."/>
            <person name="Rhein H.S."/>
            <person name="Rohla C."/>
            <person name="Song M."/>
            <person name="Hilaire R.S."/>
            <person name="Shu S."/>
            <person name="Wells L."/>
            <person name="Wang X."/>
            <person name="Webber J."/>
            <person name="Heerema R.J."/>
            <person name="Klein P."/>
            <person name="Conner P."/>
            <person name="Grauke L."/>
            <person name="Grimwood J."/>
            <person name="Schmutz J."/>
            <person name="Randall J.J."/>
        </authorList>
    </citation>
    <scope>NUCLEOTIDE SEQUENCE</scope>
    <source>
        <tissue evidence="6">Leaf</tissue>
    </source>
</reference>
<evidence type="ECO:0000313" key="6">
    <source>
        <dbReference type="EMBL" id="KAG6672660.1"/>
    </source>
</evidence>
<proteinExistence type="predicted"/>
<reference evidence="5" key="1">
    <citation type="submission" date="2020-12" db="EMBL/GenBank/DDBJ databases">
        <title>WGS assembly of Carya illinoinensis cv. Pawnee.</title>
        <authorList>
            <person name="Platts A."/>
            <person name="Shu S."/>
            <person name="Wright S."/>
            <person name="Barry K."/>
            <person name="Edger P."/>
            <person name="Pires J.C."/>
            <person name="Schmutz J."/>
        </authorList>
    </citation>
    <scope>NUCLEOTIDE SEQUENCE</scope>
    <source>
        <tissue evidence="5">Leaf</tissue>
    </source>
</reference>
<evidence type="ECO:0000256" key="1">
    <source>
        <dbReference type="ARBA" id="ARBA00022737"/>
    </source>
</evidence>
<dbReference type="PANTHER" id="PTHR11017:SF570">
    <property type="entry name" value="DISEASE RESISTANCE PROTEIN (TIR-NBS CLASS)-RELATED"/>
    <property type="match status" value="1"/>
</dbReference>
<dbReference type="InterPro" id="IPR002182">
    <property type="entry name" value="NB-ARC"/>
</dbReference>
<dbReference type="PANTHER" id="PTHR11017">
    <property type="entry name" value="LEUCINE-RICH REPEAT-CONTAINING PROTEIN"/>
    <property type="match status" value="1"/>
</dbReference>
<evidence type="ECO:0000313" key="7">
    <source>
        <dbReference type="Proteomes" id="UP000811609"/>
    </source>
</evidence>
<accession>A0A8T1N7W7</accession>
<evidence type="ECO:0000313" key="5">
    <source>
        <dbReference type="EMBL" id="KAG6625137.1"/>
    </source>
</evidence>
<dbReference type="EMBL" id="CM031824">
    <property type="protein sequence ID" value="KAG6625137.1"/>
    <property type="molecule type" value="Genomic_DNA"/>
</dbReference>
<dbReference type="Proteomes" id="UP000811246">
    <property type="component" value="Chromosome 16"/>
</dbReference>
<dbReference type="Pfam" id="PF23282">
    <property type="entry name" value="WHD_ROQ1"/>
    <property type="match status" value="1"/>
</dbReference>